<dbReference type="EMBL" id="JBHULV010000038">
    <property type="protein sequence ID" value="MFD2732280.1"/>
    <property type="molecule type" value="Genomic_DNA"/>
</dbReference>
<protein>
    <submittedName>
        <fullName evidence="2">Agmatine deiminase family protein</fullName>
    </submittedName>
</protein>
<dbReference type="Pfam" id="PF04371">
    <property type="entry name" value="PAD_porph"/>
    <property type="match status" value="1"/>
</dbReference>
<dbReference type="Gene3D" id="3.75.10.10">
    <property type="entry name" value="L-arginine/glycine Amidinotransferase, Chain A"/>
    <property type="match status" value="1"/>
</dbReference>
<keyword evidence="1" id="KW-0378">Hydrolase</keyword>
<accession>A0ABW5TST8</accession>
<organism evidence="2 3">
    <name type="scientific">Pedobacter alpinus</name>
    <dbReference type="NCBI Taxonomy" id="1590643"/>
    <lineage>
        <taxon>Bacteria</taxon>
        <taxon>Pseudomonadati</taxon>
        <taxon>Bacteroidota</taxon>
        <taxon>Sphingobacteriia</taxon>
        <taxon>Sphingobacteriales</taxon>
        <taxon>Sphingobacteriaceae</taxon>
        <taxon>Pedobacter</taxon>
    </lineage>
</organism>
<comment type="caution">
    <text evidence="2">The sequence shown here is derived from an EMBL/GenBank/DDBJ whole genome shotgun (WGS) entry which is preliminary data.</text>
</comment>
<dbReference type="InterPro" id="IPR007466">
    <property type="entry name" value="Peptidyl-Arg-deiminase_porph"/>
</dbReference>
<reference evidence="3" key="1">
    <citation type="journal article" date="2019" name="Int. J. Syst. Evol. Microbiol.">
        <title>The Global Catalogue of Microorganisms (GCM) 10K type strain sequencing project: providing services to taxonomists for standard genome sequencing and annotation.</title>
        <authorList>
            <consortium name="The Broad Institute Genomics Platform"/>
            <consortium name="The Broad Institute Genome Sequencing Center for Infectious Disease"/>
            <person name="Wu L."/>
            <person name="Ma J."/>
        </authorList>
    </citation>
    <scope>NUCLEOTIDE SEQUENCE [LARGE SCALE GENOMIC DNA]</scope>
    <source>
        <strain evidence="3">KCTC 42456</strain>
    </source>
</reference>
<name>A0ABW5TST8_9SPHI</name>
<dbReference type="SUPFAM" id="SSF55909">
    <property type="entry name" value="Pentein"/>
    <property type="match status" value="1"/>
</dbReference>
<sequence>MISDFQTNTVYFSDLINTLPSFKESSKQIISTLNSFEVKFKFLPETKDIWARDYMPIQINSSEYIEYRYDPDYLQGNSKGYRDLKSYPEIICDSIGLKTIKSSLIMDGGNFIKSSNCIIFTDKLIKENCHSYSRIELIKELQKTFKVDRIIFIPWDKNEEYGHADGMVRFVDDETVLLNYLYKNDSDIINPLKKAGLKLEYLEFSKKTNNKFNWAYINFLQTEDLIIIPKFGIDEDYQAYEQINSYYPNYKGRISQVDVTEFVKKGGALNCISWTTKE</sequence>
<gene>
    <name evidence="2" type="ORF">ACFSSE_11255</name>
</gene>
<dbReference type="Proteomes" id="UP001597546">
    <property type="component" value="Unassembled WGS sequence"/>
</dbReference>
<proteinExistence type="predicted"/>
<dbReference type="PANTHER" id="PTHR31377">
    <property type="entry name" value="AGMATINE DEIMINASE-RELATED"/>
    <property type="match status" value="1"/>
</dbReference>
<evidence type="ECO:0000313" key="3">
    <source>
        <dbReference type="Proteomes" id="UP001597546"/>
    </source>
</evidence>
<keyword evidence="3" id="KW-1185">Reference proteome</keyword>
<dbReference type="RefSeq" id="WP_379047701.1">
    <property type="nucleotide sequence ID" value="NZ_JBHSKW010000068.1"/>
</dbReference>
<evidence type="ECO:0000256" key="1">
    <source>
        <dbReference type="ARBA" id="ARBA00022801"/>
    </source>
</evidence>
<dbReference type="PANTHER" id="PTHR31377:SF0">
    <property type="entry name" value="AGMATINE DEIMINASE-RELATED"/>
    <property type="match status" value="1"/>
</dbReference>
<evidence type="ECO:0000313" key="2">
    <source>
        <dbReference type="EMBL" id="MFD2732280.1"/>
    </source>
</evidence>